<keyword evidence="5 9" id="KW-0472">Membrane</keyword>
<keyword evidence="7 8" id="KW-0807">Transducer</keyword>
<sequence length="145" mass="16737">MQWVCGFASINTAVMLSVDRYLVIVQPFKSMARISRRRVFLMIVVAWVWSLIWSSPPFYGFGHYIPDGLQTSCCFDYLEQNVNNYIHVAEMLVFELLTPVGIIMSCYMQIILVVKRNIREMASLPRVSVSGNFNKMLPCKSSTYF</sequence>
<dbReference type="GO" id="GO:0004930">
    <property type="term" value="F:G protein-coupled receptor activity"/>
    <property type="evidence" value="ECO:0007669"/>
    <property type="project" value="UniProtKB-KW"/>
</dbReference>
<dbReference type="SUPFAM" id="SSF81321">
    <property type="entry name" value="Family A G protein-coupled receptor-like"/>
    <property type="match status" value="1"/>
</dbReference>
<dbReference type="GO" id="GO:0016020">
    <property type="term" value="C:membrane"/>
    <property type="evidence" value="ECO:0007669"/>
    <property type="project" value="UniProtKB-SubCell"/>
</dbReference>
<dbReference type="OrthoDB" id="2101615at2759"/>
<dbReference type="PROSITE" id="PS00237">
    <property type="entry name" value="G_PROTEIN_RECEP_F1_1"/>
    <property type="match status" value="1"/>
</dbReference>
<keyword evidence="4 8" id="KW-0297">G-protein coupled receptor</keyword>
<comment type="similarity">
    <text evidence="8">Belongs to the G-protein coupled receptor 1 family.</text>
</comment>
<evidence type="ECO:0000256" key="5">
    <source>
        <dbReference type="ARBA" id="ARBA00023136"/>
    </source>
</evidence>
<dbReference type="PRINTS" id="PR00237">
    <property type="entry name" value="GPCRRHODOPSN"/>
</dbReference>
<feature type="transmembrane region" description="Helical" evidence="9">
    <location>
        <begin position="91"/>
        <end position="114"/>
    </location>
</feature>
<feature type="transmembrane region" description="Helical" evidence="9">
    <location>
        <begin position="39"/>
        <end position="59"/>
    </location>
</feature>
<keyword evidence="3 9" id="KW-1133">Transmembrane helix</keyword>
<evidence type="ECO:0000259" key="10">
    <source>
        <dbReference type="PROSITE" id="PS50262"/>
    </source>
</evidence>
<dbReference type="Proteomes" id="UP000281553">
    <property type="component" value="Unassembled WGS sequence"/>
</dbReference>
<accession>A0A3P7L5X8</accession>
<evidence type="ECO:0000256" key="8">
    <source>
        <dbReference type="RuleBase" id="RU000688"/>
    </source>
</evidence>
<gene>
    <name evidence="11" type="ORF">DILT_LOCUS4811</name>
</gene>
<evidence type="ECO:0000256" key="7">
    <source>
        <dbReference type="ARBA" id="ARBA00023224"/>
    </source>
</evidence>
<protein>
    <recommendedName>
        <fullName evidence="10">G-protein coupled receptors family 1 profile domain-containing protein</fullName>
    </recommendedName>
</protein>
<keyword evidence="2 8" id="KW-0812">Transmembrane</keyword>
<keyword evidence="12" id="KW-1185">Reference proteome</keyword>
<dbReference type="InterPro" id="IPR050125">
    <property type="entry name" value="GPCR_opsins"/>
</dbReference>
<keyword evidence="6 8" id="KW-0675">Receptor</keyword>
<dbReference type="PROSITE" id="PS50262">
    <property type="entry name" value="G_PROTEIN_RECEP_F1_2"/>
    <property type="match status" value="1"/>
</dbReference>
<evidence type="ECO:0000313" key="12">
    <source>
        <dbReference type="Proteomes" id="UP000281553"/>
    </source>
</evidence>
<evidence type="ECO:0000256" key="2">
    <source>
        <dbReference type="ARBA" id="ARBA00022692"/>
    </source>
</evidence>
<evidence type="ECO:0000256" key="6">
    <source>
        <dbReference type="ARBA" id="ARBA00023170"/>
    </source>
</evidence>
<reference evidence="11 12" key="1">
    <citation type="submission" date="2018-11" db="EMBL/GenBank/DDBJ databases">
        <authorList>
            <consortium name="Pathogen Informatics"/>
        </authorList>
    </citation>
    <scope>NUCLEOTIDE SEQUENCE [LARGE SCALE GENOMIC DNA]</scope>
</reference>
<dbReference type="InterPro" id="IPR000276">
    <property type="entry name" value="GPCR_Rhodpsn"/>
</dbReference>
<evidence type="ECO:0000313" key="11">
    <source>
        <dbReference type="EMBL" id="VDN08980.1"/>
    </source>
</evidence>
<dbReference type="EMBL" id="UYRU01046159">
    <property type="protein sequence ID" value="VDN08980.1"/>
    <property type="molecule type" value="Genomic_DNA"/>
</dbReference>
<evidence type="ECO:0000256" key="3">
    <source>
        <dbReference type="ARBA" id="ARBA00022989"/>
    </source>
</evidence>
<comment type="subcellular location">
    <subcellularLocation>
        <location evidence="1">Membrane</location>
        <topology evidence="1">Multi-pass membrane protein</topology>
    </subcellularLocation>
</comment>
<name>A0A3P7L5X8_DIBLA</name>
<dbReference type="PANTHER" id="PTHR24240">
    <property type="entry name" value="OPSIN"/>
    <property type="match status" value="1"/>
</dbReference>
<organism evidence="11 12">
    <name type="scientific">Dibothriocephalus latus</name>
    <name type="common">Fish tapeworm</name>
    <name type="synonym">Diphyllobothrium latum</name>
    <dbReference type="NCBI Taxonomy" id="60516"/>
    <lineage>
        <taxon>Eukaryota</taxon>
        <taxon>Metazoa</taxon>
        <taxon>Spiralia</taxon>
        <taxon>Lophotrochozoa</taxon>
        <taxon>Platyhelminthes</taxon>
        <taxon>Cestoda</taxon>
        <taxon>Eucestoda</taxon>
        <taxon>Diphyllobothriidea</taxon>
        <taxon>Diphyllobothriidae</taxon>
        <taxon>Dibothriocephalus</taxon>
    </lineage>
</organism>
<evidence type="ECO:0000256" key="4">
    <source>
        <dbReference type="ARBA" id="ARBA00023040"/>
    </source>
</evidence>
<dbReference type="Gene3D" id="1.20.1070.10">
    <property type="entry name" value="Rhodopsin 7-helix transmembrane proteins"/>
    <property type="match status" value="1"/>
</dbReference>
<dbReference type="InterPro" id="IPR017452">
    <property type="entry name" value="GPCR_Rhodpsn_7TM"/>
</dbReference>
<evidence type="ECO:0000256" key="1">
    <source>
        <dbReference type="ARBA" id="ARBA00004141"/>
    </source>
</evidence>
<evidence type="ECO:0000256" key="9">
    <source>
        <dbReference type="SAM" id="Phobius"/>
    </source>
</evidence>
<feature type="domain" description="G-protein coupled receptors family 1 profile" evidence="10">
    <location>
        <begin position="1"/>
        <end position="145"/>
    </location>
</feature>
<proteinExistence type="inferred from homology"/>
<dbReference type="AlphaFoldDB" id="A0A3P7L5X8"/>
<dbReference type="Pfam" id="PF00001">
    <property type="entry name" value="7tm_1"/>
    <property type="match status" value="1"/>
</dbReference>